<dbReference type="CDD" id="cd13690">
    <property type="entry name" value="PBP2_GluB"/>
    <property type="match status" value="1"/>
</dbReference>
<dbReference type="Proteomes" id="UP000268652">
    <property type="component" value="Unassembled WGS sequence"/>
</dbReference>
<dbReference type="PANTHER" id="PTHR30085">
    <property type="entry name" value="AMINO ACID ABC TRANSPORTER PERMEASE"/>
    <property type="match status" value="1"/>
</dbReference>
<evidence type="ECO:0000259" key="7">
    <source>
        <dbReference type="SMART" id="SM00062"/>
    </source>
</evidence>
<feature type="signal peptide" evidence="6">
    <location>
        <begin position="1"/>
        <end position="16"/>
    </location>
</feature>
<dbReference type="Proteomes" id="UP000275024">
    <property type="component" value="Unassembled WGS sequence"/>
</dbReference>
<dbReference type="InterPro" id="IPR018313">
    <property type="entry name" value="SBP_3_CS"/>
</dbReference>
<comment type="similarity">
    <text evidence="1 4">Belongs to the bacterial solute-binding protein 3 family.</text>
</comment>
<organism evidence="8 11">
    <name type="scientific">Streptomyces radicis</name>
    <dbReference type="NCBI Taxonomy" id="1750517"/>
    <lineage>
        <taxon>Bacteria</taxon>
        <taxon>Bacillati</taxon>
        <taxon>Actinomycetota</taxon>
        <taxon>Actinomycetes</taxon>
        <taxon>Kitasatosporales</taxon>
        <taxon>Streptomycetaceae</taxon>
        <taxon>Streptomyces</taxon>
    </lineage>
</organism>
<keyword evidence="10" id="KW-1185">Reference proteome</keyword>
<evidence type="ECO:0000256" key="6">
    <source>
        <dbReference type="SAM" id="SignalP"/>
    </source>
</evidence>
<evidence type="ECO:0000313" key="11">
    <source>
        <dbReference type="Proteomes" id="UP000275024"/>
    </source>
</evidence>
<reference evidence="10 11" key="1">
    <citation type="submission" date="2018-09" db="EMBL/GenBank/DDBJ databases">
        <title>Streptomyces sp. nov. DS1-2, an endophytic actinomycete isolated from roots of Dendrobium scabrilingue.</title>
        <authorList>
            <person name="Kuncharoen N."/>
            <person name="Kudo T."/>
            <person name="Ohkuma M."/>
            <person name="Yuki M."/>
            <person name="Tanasupawat S."/>
        </authorList>
    </citation>
    <scope>NUCLEOTIDE SEQUENCE [LARGE SCALE GENOMIC DNA]</scope>
    <source>
        <strain evidence="8 11">AZ1-7</strain>
        <strain evidence="9 10">DS1-2</strain>
    </source>
</reference>
<feature type="compositionally biased region" description="Basic and acidic residues" evidence="5">
    <location>
        <begin position="38"/>
        <end position="68"/>
    </location>
</feature>
<dbReference type="PROSITE" id="PS01039">
    <property type="entry name" value="SBP_BACTERIAL_3"/>
    <property type="match status" value="1"/>
</dbReference>
<proteinExistence type="inferred from homology"/>
<name>A0A3A9WEC2_9ACTN</name>
<protein>
    <submittedName>
        <fullName evidence="8">Glutamate ABC transporter substrate-binding protein</fullName>
    </submittedName>
</protein>
<feature type="region of interest" description="Disordered" evidence="5">
    <location>
        <begin position="25"/>
        <end position="70"/>
    </location>
</feature>
<dbReference type="SUPFAM" id="SSF53850">
    <property type="entry name" value="Periplasmic binding protein-like II"/>
    <property type="match status" value="1"/>
</dbReference>
<evidence type="ECO:0000313" key="9">
    <source>
        <dbReference type="EMBL" id="RKN25440.1"/>
    </source>
</evidence>
<evidence type="ECO:0000256" key="3">
    <source>
        <dbReference type="ARBA" id="ARBA00022729"/>
    </source>
</evidence>
<dbReference type="GO" id="GO:0030288">
    <property type="term" value="C:outer membrane-bounded periplasmic space"/>
    <property type="evidence" value="ECO:0007669"/>
    <property type="project" value="TreeGrafter"/>
</dbReference>
<keyword evidence="3 6" id="KW-0732">Signal</keyword>
<accession>A0A3A9WEC2</accession>
<evidence type="ECO:0000313" key="8">
    <source>
        <dbReference type="EMBL" id="RKN11120.1"/>
    </source>
</evidence>
<dbReference type="AlphaFoldDB" id="A0A3A9WEC2"/>
<dbReference type="Gene3D" id="3.40.190.10">
    <property type="entry name" value="Periplasmic binding protein-like II"/>
    <property type="match status" value="2"/>
</dbReference>
<dbReference type="Pfam" id="PF00497">
    <property type="entry name" value="SBP_bac_3"/>
    <property type="match status" value="1"/>
</dbReference>
<dbReference type="EMBL" id="RBDY01000004">
    <property type="protein sequence ID" value="RKN25440.1"/>
    <property type="molecule type" value="Genomic_DNA"/>
</dbReference>
<evidence type="ECO:0000256" key="5">
    <source>
        <dbReference type="SAM" id="MobiDB-lite"/>
    </source>
</evidence>
<dbReference type="SMART" id="SM00062">
    <property type="entry name" value="PBPb"/>
    <property type="match status" value="1"/>
</dbReference>
<dbReference type="OrthoDB" id="9807888at2"/>
<keyword evidence="2" id="KW-0813">Transport</keyword>
<comment type="caution">
    <text evidence="8">The sequence shown here is derived from an EMBL/GenBank/DDBJ whole genome shotgun (WGS) entry which is preliminary data.</text>
</comment>
<feature type="domain" description="Solute-binding protein family 3/N-terminal" evidence="7">
    <location>
        <begin position="80"/>
        <end position="300"/>
    </location>
</feature>
<evidence type="ECO:0000256" key="4">
    <source>
        <dbReference type="RuleBase" id="RU003744"/>
    </source>
</evidence>
<sequence length="325" mass="34468">MLLAAGGLALAGAVLAGSLPDGTDGHRKAGKHAVAEPADEHGVGTVAERETCDDGRDAAESYPAERVEGSAVEEIQDRGQLIVGIDQNSYLWGYRTPDTGEIVGFDIDLVEAIAEDLLDTPDPDIVFRAIPTSERINALQDGAVDMVVRAMSITCERWEHVAFSTAYFETGQQLLAPRNSPIDGFDASMAGQRVCSAEGSTAAELLARESNGADLVTAPNHLDCLVQVQLGEADALMTDAALGAGHVAQDPSMELIGEPLTEESYGVAFNAEATDLVAWVNAVLEDYREGGAQSRWTAAAEARLEGYLYGENEPPPSPPEPLYRN</sequence>
<evidence type="ECO:0000313" key="10">
    <source>
        <dbReference type="Proteomes" id="UP000268652"/>
    </source>
</evidence>
<gene>
    <name evidence="9" type="ORF">D7318_09050</name>
    <name evidence="8" type="ORF">D7319_08195</name>
</gene>
<dbReference type="InterPro" id="IPR051455">
    <property type="entry name" value="Bact_solute-bind_prot3"/>
</dbReference>
<dbReference type="GO" id="GO:0005576">
    <property type="term" value="C:extracellular region"/>
    <property type="evidence" value="ECO:0007669"/>
    <property type="project" value="TreeGrafter"/>
</dbReference>
<dbReference type="GO" id="GO:0006865">
    <property type="term" value="P:amino acid transport"/>
    <property type="evidence" value="ECO:0007669"/>
    <property type="project" value="TreeGrafter"/>
</dbReference>
<evidence type="ECO:0000256" key="2">
    <source>
        <dbReference type="ARBA" id="ARBA00022448"/>
    </source>
</evidence>
<evidence type="ECO:0000256" key="1">
    <source>
        <dbReference type="ARBA" id="ARBA00010333"/>
    </source>
</evidence>
<dbReference type="PANTHER" id="PTHR30085:SF6">
    <property type="entry name" value="ABC TRANSPORTER GLUTAMINE-BINDING PROTEIN GLNH"/>
    <property type="match status" value="1"/>
</dbReference>
<feature type="chain" id="PRO_5039537637" evidence="6">
    <location>
        <begin position="17"/>
        <end position="325"/>
    </location>
</feature>
<dbReference type="EMBL" id="RBDX01000004">
    <property type="protein sequence ID" value="RKN11120.1"/>
    <property type="molecule type" value="Genomic_DNA"/>
</dbReference>
<dbReference type="InterPro" id="IPR001638">
    <property type="entry name" value="Solute-binding_3/MltF_N"/>
</dbReference>